<evidence type="ECO:0008006" key="4">
    <source>
        <dbReference type="Google" id="ProtNLM"/>
    </source>
</evidence>
<evidence type="ECO:0000313" key="1">
    <source>
        <dbReference type="EMBL" id="CAF1515766.1"/>
    </source>
</evidence>
<accession>A0A815UM81</accession>
<name>A0A815UM81_9BILA</name>
<sequence>MRQLSPLQPIHLAGNDDVSLQQQPHPTIITTNFDQRHCRLHSLLPAYPPPSPSLSFEQNPVINQDNHLLRPHVPFYLLTQSEYQQRRRFAYRSSFILIDQRMQDSNSNIPSFLLNKYQQWYTDLSRHLNVDIAILDYNYIRLFQCLEIMKNERLYCRFQTRSMEMAEQLPVDEYAIALEFYLQIDKALFYMKTCSYRGARLPALDLFSTHAPVALYGLLRCNKSYCRFCFPTRTMRRRAQYYVQPVLQFSPTHEHRFNSGYITILNCPFTCQTKNIIYALTCPCKQFDYIGYTSISLGERLKYHREHGNRIIHEFILGPENIRRVQQQPKSHETLVKDGMLLYKHSARCSHAIQLFLDCNPQYWPLIPMTKEEAQIENQSYHLPPDESLDLSSHCGTSIHTRSDHASGSCMIALPSFPSDQYIFSLRQCAEQYQFFKNKQDLRTPNFDLDLYDASIIAVLPDSCSITLKRLIESLLITHAQTKLNTLGHLDGYDVLNSTQQHHPLNCNYHWCQNLVRRH</sequence>
<reference evidence="1" key="1">
    <citation type="submission" date="2021-02" db="EMBL/GenBank/DDBJ databases">
        <authorList>
            <person name="Nowell W R."/>
        </authorList>
    </citation>
    <scope>NUCLEOTIDE SEQUENCE</scope>
</reference>
<organism evidence="1 3">
    <name type="scientific">Adineta steineri</name>
    <dbReference type="NCBI Taxonomy" id="433720"/>
    <lineage>
        <taxon>Eukaryota</taxon>
        <taxon>Metazoa</taxon>
        <taxon>Spiralia</taxon>
        <taxon>Gnathifera</taxon>
        <taxon>Rotifera</taxon>
        <taxon>Eurotatoria</taxon>
        <taxon>Bdelloidea</taxon>
        <taxon>Adinetida</taxon>
        <taxon>Adinetidae</taxon>
        <taxon>Adineta</taxon>
    </lineage>
</organism>
<dbReference type="Proteomes" id="UP000663845">
    <property type="component" value="Unassembled WGS sequence"/>
</dbReference>
<dbReference type="Proteomes" id="UP000663844">
    <property type="component" value="Unassembled WGS sequence"/>
</dbReference>
<protein>
    <recommendedName>
        <fullName evidence="4">GIY-YIG domain-containing protein</fullName>
    </recommendedName>
</protein>
<dbReference type="AlphaFoldDB" id="A0A815UM81"/>
<dbReference type="EMBL" id="CAJOAZ010006743">
    <property type="protein sequence ID" value="CAF4143759.1"/>
    <property type="molecule type" value="Genomic_DNA"/>
</dbReference>
<evidence type="ECO:0000313" key="3">
    <source>
        <dbReference type="Proteomes" id="UP000663845"/>
    </source>
</evidence>
<dbReference type="EMBL" id="CAJNOG010002743">
    <property type="protein sequence ID" value="CAF1515766.1"/>
    <property type="molecule type" value="Genomic_DNA"/>
</dbReference>
<proteinExistence type="predicted"/>
<evidence type="ECO:0000313" key="2">
    <source>
        <dbReference type="EMBL" id="CAF4143759.1"/>
    </source>
</evidence>
<comment type="caution">
    <text evidence="1">The sequence shown here is derived from an EMBL/GenBank/DDBJ whole genome shotgun (WGS) entry which is preliminary data.</text>
</comment>
<gene>
    <name evidence="1" type="ORF">JYZ213_LOCUS44289</name>
    <name evidence="2" type="ORF">OXD698_LOCUS37686</name>
</gene>